<evidence type="ECO:0000256" key="1">
    <source>
        <dbReference type="SAM" id="Phobius"/>
    </source>
</evidence>
<dbReference type="STRING" id="59733.SAMN05421769_1311"/>
<protein>
    <submittedName>
        <fullName evidence="2">Uncharacterized protein</fullName>
    </submittedName>
</protein>
<dbReference type="AlphaFoldDB" id="A0A1N6FHG6"/>
<proteinExistence type="predicted"/>
<keyword evidence="3" id="KW-1185">Reference proteome</keyword>
<evidence type="ECO:0000313" key="2">
    <source>
        <dbReference type="EMBL" id="SIN94738.1"/>
    </source>
</evidence>
<feature type="transmembrane region" description="Helical" evidence="1">
    <location>
        <begin position="12"/>
        <end position="31"/>
    </location>
</feature>
<organism evidence="2 3">
    <name type="scientific">Chryseobacterium scophthalmum</name>
    <dbReference type="NCBI Taxonomy" id="59733"/>
    <lineage>
        <taxon>Bacteria</taxon>
        <taxon>Pseudomonadati</taxon>
        <taxon>Bacteroidota</taxon>
        <taxon>Flavobacteriia</taxon>
        <taxon>Flavobacteriales</taxon>
        <taxon>Weeksellaceae</taxon>
        <taxon>Chryseobacterium group</taxon>
        <taxon>Chryseobacterium</taxon>
    </lineage>
</organism>
<name>A0A1N6FHG6_9FLAO</name>
<feature type="transmembrane region" description="Helical" evidence="1">
    <location>
        <begin position="43"/>
        <end position="65"/>
    </location>
</feature>
<dbReference type="Proteomes" id="UP000184782">
    <property type="component" value="Unassembled WGS sequence"/>
</dbReference>
<keyword evidence="1" id="KW-1133">Transmembrane helix</keyword>
<sequence length="93" mass="10458">MSQEKKNALKSIVFYIIAILIIVLINISGKFKSGPCTPNLDVLSVFIFIILNVILLIINGVKAFVMKKETKLSTIVHLAVLIIWIIYINFKVV</sequence>
<keyword evidence="1" id="KW-0812">Transmembrane</keyword>
<keyword evidence="1" id="KW-0472">Membrane</keyword>
<gene>
    <name evidence="2" type="ORF">SAMN05421769_1311</name>
</gene>
<dbReference type="EMBL" id="FSRQ01000001">
    <property type="protein sequence ID" value="SIN94738.1"/>
    <property type="molecule type" value="Genomic_DNA"/>
</dbReference>
<evidence type="ECO:0000313" key="3">
    <source>
        <dbReference type="Proteomes" id="UP000184782"/>
    </source>
</evidence>
<accession>A0A1N6FHG6</accession>
<reference evidence="3" key="1">
    <citation type="submission" date="2016-12" db="EMBL/GenBank/DDBJ databases">
        <authorList>
            <person name="Varghese N."/>
            <person name="Submissions S."/>
        </authorList>
    </citation>
    <scope>NUCLEOTIDE SEQUENCE [LARGE SCALE GENOMIC DNA]</scope>
    <source>
        <strain evidence="3">DSM 16779</strain>
    </source>
</reference>
<feature type="transmembrane region" description="Helical" evidence="1">
    <location>
        <begin position="72"/>
        <end position="90"/>
    </location>
</feature>